<dbReference type="Gene3D" id="3.10.129.10">
    <property type="entry name" value="Hotdog Thioesterase"/>
    <property type="match status" value="1"/>
</dbReference>
<evidence type="ECO:0008006" key="5">
    <source>
        <dbReference type="Google" id="ProtNLM"/>
    </source>
</evidence>
<dbReference type="Pfam" id="PF22817">
    <property type="entry name" value="ApeP-like"/>
    <property type="match status" value="1"/>
</dbReference>
<accession>A0A7D7RHT6</accession>
<protein>
    <recommendedName>
        <fullName evidence="5">FabZ</fullName>
    </recommendedName>
</protein>
<dbReference type="Proteomes" id="UP000539710">
    <property type="component" value="Unassembled WGS sequence"/>
</dbReference>
<dbReference type="AlphaFoldDB" id="A0A7D7RHT6"/>
<name>A0A7D7RHT6_9FLAO</name>
<dbReference type="EMBL" id="JACEUX010000002">
    <property type="protein sequence ID" value="MBA5247269.1"/>
    <property type="molecule type" value="Genomic_DNA"/>
</dbReference>
<dbReference type="InterPro" id="IPR016776">
    <property type="entry name" value="ApeP-like_dehydratase"/>
</dbReference>
<keyword evidence="4" id="KW-1185">Reference proteome</keyword>
<dbReference type="RefSeq" id="WP_181887351.1">
    <property type="nucleotide sequence ID" value="NZ_CP059472.1"/>
</dbReference>
<dbReference type="KEGG" id="cbau:H1R16_06620"/>
<proteinExistence type="predicted"/>
<organism evidence="2 3">
    <name type="scientific">Marnyiella aurantia</name>
    <dbReference type="NCBI Taxonomy" id="2758037"/>
    <lineage>
        <taxon>Bacteria</taxon>
        <taxon>Pseudomonadati</taxon>
        <taxon>Bacteroidota</taxon>
        <taxon>Flavobacteriia</taxon>
        <taxon>Flavobacteriales</taxon>
        <taxon>Weeksellaceae</taxon>
        <taxon>Marnyiella</taxon>
    </lineage>
</organism>
<dbReference type="InterPro" id="IPR029069">
    <property type="entry name" value="HotDog_dom_sf"/>
</dbReference>
<evidence type="ECO:0000313" key="4">
    <source>
        <dbReference type="Proteomes" id="UP000539710"/>
    </source>
</evidence>
<dbReference type="Proteomes" id="UP000515349">
    <property type="component" value="Chromosome"/>
</dbReference>
<reference evidence="1" key="3">
    <citation type="submission" date="2020-07" db="EMBL/GenBank/DDBJ databases">
        <authorList>
            <person name="Yang C."/>
        </authorList>
    </citation>
    <scope>NUCLEOTIDE SEQUENCE</scope>
    <source>
        <strain evidence="1">Cx-624</strain>
    </source>
</reference>
<dbReference type="EMBL" id="CP059472">
    <property type="protein sequence ID" value="QMS97412.1"/>
    <property type="molecule type" value="Genomic_DNA"/>
</dbReference>
<reference evidence="2 3" key="1">
    <citation type="submission" date="2020-07" db="EMBL/GenBank/DDBJ databases">
        <title>Chryseobacterium sp.cx-624.</title>
        <authorList>
            <person name="Yang C."/>
        </authorList>
    </citation>
    <scope>NUCLEOTIDE SEQUENCE [LARGE SCALE GENOMIC DNA]</scope>
    <source>
        <strain evidence="3">cx-624</strain>
        <strain evidence="2">Cx-624</strain>
    </source>
</reference>
<reference evidence="4" key="2">
    <citation type="submission" date="2020-07" db="EMBL/GenBank/DDBJ databases">
        <title>Flavobacterium sp. xlx-214.</title>
        <authorList>
            <person name="Yang C."/>
        </authorList>
    </citation>
    <scope>NUCLEOTIDE SEQUENCE [LARGE SCALE GENOMIC DNA]</scope>
    <source>
        <strain evidence="4">CX-624</strain>
    </source>
</reference>
<evidence type="ECO:0000313" key="1">
    <source>
        <dbReference type="EMBL" id="MBA5247269.1"/>
    </source>
</evidence>
<dbReference type="SUPFAM" id="SSF54637">
    <property type="entry name" value="Thioesterase/thiol ester dehydrase-isomerase"/>
    <property type="match status" value="1"/>
</dbReference>
<evidence type="ECO:0000313" key="3">
    <source>
        <dbReference type="Proteomes" id="UP000515349"/>
    </source>
</evidence>
<sequence>MEILLPVTDKNTVGKLIPQKKPFVMVDALFSWQETELKSGFTVPEEHVLVANGFFQASGVLEHQAQSVALHTGYQFYLKDEEPPVGYIGAIKTFEISVLPAVGDKIETEVQILNEMMGVTLVRISSSVKGKEIATSEMKTVVK</sequence>
<gene>
    <name evidence="2" type="ORF">H1R16_06620</name>
    <name evidence="1" type="ORF">H2507_08820</name>
</gene>
<evidence type="ECO:0000313" key="2">
    <source>
        <dbReference type="EMBL" id="QMS97412.1"/>
    </source>
</evidence>